<name>A0ABX7K9V7_9SPHN</name>
<dbReference type="EMBL" id="CP061510">
    <property type="protein sequence ID" value="QSB45021.1"/>
    <property type="molecule type" value="Genomic_DNA"/>
</dbReference>
<keyword evidence="2" id="KW-1185">Reference proteome</keyword>
<evidence type="ECO:0000313" key="1">
    <source>
        <dbReference type="EMBL" id="QSB45021.1"/>
    </source>
</evidence>
<protein>
    <submittedName>
        <fullName evidence="1">Uncharacterized protein</fullName>
    </submittedName>
</protein>
<sequence length="120" mass="13373">MKLAFSTSPSSHNEMTGSRAQVTGIEFLEALSEMENGGIFRNDRVIKYYLETRIFEYPSIFTMPQSVLEMSGVAEFIPVIVGKLKEIMRANLIISVRIVVAVIYDYAANSVGTHYSSALN</sequence>
<organism evidence="1 2">
    <name type="scientific">Tsuneonella flava</name>
    <dbReference type="NCBI Taxonomy" id="2055955"/>
    <lineage>
        <taxon>Bacteria</taxon>
        <taxon>Pseudomonadati</taxon>
        <taxon>Pseudomonadota</taxon>
        <taxon>Alphaproteobacteria</taxon>
        <taxon>Sphingomonadales</taxon>
        <taxon>Erythrobacteraceae</taxon>
        <taxon>Tsuneonella</taxon>
    </lineage>
</organism>
<accession>A0ABX7K9V7</accession>
<gene>
    <name evidence="1" type="ORF">IDJ81_02310</name>
</gene>
<dbReference type="RefSeq" id="WP_205443365.1">
    <property type="nucleotide sequence ID" value="NZ_CP061510.1"/>
</dbReference>
<reference evidence="1 2" key="1">
    <citation type="submission" date="2020-09" db="EMBL/GenBank/DDBJ databases">
        <title>Complete genome sequence of altererythrobacter flavus SS-21NJ, isolated from Dongying oil sludge in Shandong province.</title>
        <authorList>
            <person name="Sun S."/>
            <person name="Zhang Z."/>
        </authorList>
    </citation>
    <scope>NUCLEOTIDE SEQUENCE [LARGE SCALE GENOMIC DNA]</scope>
    <source>
        <strain evidence="1 2">SS-21NJ</strain>
    </source>
</reference>
<evidence type="ECO:0000313" key="2">
    <source>
        <dbReference type="Proteomes" id="UP000663637"/>
    </source>
</evidence>
<dbReference type="Proteomes" id="UP000663637">
    <property type="component" value="Chromosome"/>
</dbReference>
<proteinExistence type="predicted"/>